<proteinExistence type="predicted"/>
<evidence type="ECO:0000256" key="1">
    <source>
        <dbReference type="SAM" id="MobiDB-lite"/>
    </source>
</evidence>
<feature type="region of interest" description="Disordered" evidence="1">
    <location>
        <begin position="1"/>
        <end position="74"/>
    </location>
</feature>
<dbReference type="AlphaFoldDB" id="A0A1T4RD22"/>
<sequence>MPQTPSRPHHSDDREVDEGAVAHDSHTTPAAGDTVLKKPGSPDADTHVPAAAPMDTDSEAGDAGGGIEPLKRKD</sequence>
<gene>
    <name evidence="2" type="ORF">SAMN05428963_106212</name>
</gene>
<accession>A0A1T4RD22</accession>
<keyword evidence="3" id="KW-1185">Reference proteome</keyword>
<name>A0A1T4RD22_9HYPH</name>
<evidence type="ECO:0000313" key="2">
    <source>
        <dbReference type="EMBL" id="SKA13797.1"/>
    </source>
</evidence>
<dbReference type="EMBL" id="FUXL01000006">
    <property type="protein sequence ID" value="SKA13797.1"/>
    <property type="molecule type" value="Genomic_DNA"/>
</dbReference>
<reference evidence="2 3" key="1">
    <citation type="submission" date="2017-02" db="EMBL/GenBank/DDBJ databases">
        <authorList>
            <person name="Peterson S.W."/>
        </authorList>
    </citation>
    <scope>NUCLEOTIDE SEQUENCE [LARGE SCALE GENOMIC DNA]</scope>
    <source>
        <strain evidence="2 3">USBA 369</strain>
    </source>
</reference>
<organism evidence="2 3">
    <name type="scientific">Consotaella salsifontis</name>
    <dbReference type="NCBI Taxonomy" id="1365950"/>
    <lineage>
        <taxon>Bacteria</taxon>
        <taxon>Pseudomonadati</taxon>
        <taxon>Pseudomonadota</taxon>
        <taxon>Alphaproteobacteria</taxon>
        <taxon>Hyphomicrobiales</taxon>
        <taxon>Aurantimonadaceae</taxon>
        <taxon>Consotaella</taxon>
    </lineage>
</organism>
<protein>
    <submittedName>
        <fullName evidence="2">Uncharacterized protein</fullName>
    </submittedName>
</protein>
<dbReference type="Proteomes" id="UP000190135">
    <property type="component" value="Unassembled WGS sequence"/>
</dbReference>
<evidence type="ECO:0000313" key="3">
    <source>
        <dbReference type="Proteomes" id="UP000190135"/>
    </source>
</evidence>